<evidence type="ECO:0000313" key="12">
    <source>
        <dbReference type="EMBL" id="KIY70055.1"/>
    </source>
</evidence>
<feature type="region of interest" description="Knob domain" evidence="7">
    <location>
        <begin position="562"/>
        <end position="661"/>
    </location>
</feature>
<dbReference type="PROSITE" id="PS50103">
    <property type="entry name" value="ZF_C3H1"/>
    <property type="match status" value="1"/>
</dbReference>
<comment type="domain">
    <text evidence="7">Contains a pseudokinase domain. The protein kinase domain is predicted to be catalytically inactive because some of the residues important for catalytic activity are substituted and it lacks the equivalent of the binding site for a peptide substrate. However, it has retained an ATP-binding site and ATP-binding is required for mRNA degradation, stimulating the activity of the PAN2 nuclease in vitro. The nucleotide-binding site is juxtaposed to the RNase active site of PAN2 in the complex and may actually bind nucleosides of a poly(A) RNA rather than ATP, feeding the poly(A)-tail to the active site of the deadenylase and thus increasing the efficiency with which this distributive enzyme degrades oligo(A) RNAs.</text>
</comment>
<keyword evidence="8" id="KW-0479">Metal-binding</keyword>
<feature type="coiled-coil region" evidence="7">
    <location>
        <begin position="523"/>
        <end position="561"/>
    </location>
</feature>
<accession>A0A0D7BIJ6</accession>
<feature type="region of interest" description="Disordered" evidence="9">
    <location>
        <begin position="122"/>
        <end position="168"/>
    </location>
</feature>
<dbReference type="Gene3D" id="1.20.5.5160">
    <property type="match status" value="1"/>
</dbReference>
<feature type="binding site" evidence="7">
    <location>
        <position position="290"/>
    </location>
    <ligand>
        <name>ATP</name>
        <dbReference type="ChEBI" id="CHEBI:30616"/>
    </ligand>
</feature>
<comment type="domain">
    <text evidence="7">The N-terminal zinc finger binds to poly(A) RNA.</text>
</comment>
<dbReference type="EMBL" id="KN880474">
    <property type="protein sequence ID" value="KIY70055.1"/>
    <property type="molecule type" value="Genomic_DNA"/>
</dbReference>
<dbReference type="PROSITE" id="PS50011">
    <property type="entry name" value="PROTEIN_KINASE_DOM"/>
    <property type="match status" value="1"/>
</dbReference>
<evidence type="ECO:0000259" key="10">
    <source>
        <dbReference type="PROSITE" id="PS50011"/>
    </source>
</evidence>
<dbReference type="GO" id="GO:0008143">
    <property type="term" value="F:poly(A) binding"/>
    <property type="evidence" value="ECO:0007669"/>
    <property type="project" value="TreeGrafter"/>
</dbReference>
<reference evidence="12 13" key="1">
    <citation type="journal article" date="2015" name="Fungal Genet. Biol.">
        <title>Evolution of novel wood decay mechanisms in Agaricales revealed by the genome sequences of Fistulina hepatica and Cylindrobasidium torrendii.</title>
        <authorList>
            <person name="Floudas D."/>
            <person name="Held B.W."/>
            <person name="Riley R."/>
            <person name="Nagy L.G."/>
            <person name="Koehler G."/>
            <person name="Ransdell A.S."/>
            <person name="Younus H."/>
            <person name="Chow J."/>
            <person name="Chiniquy J."/>
            <person name="Lipzen A."/>
            <person name="Tritt A."/>
            <person name="Sun H."/>
            <person name="Haridas S."/>
            <person name="LaButti K."/>
            <person name="Ohm R.A."/>
            <person name="Kues U."/>
            <person name="Blanchette R.A."/>
            <person name="Grigoriev I.V."/>
            <person name="Minto R.E."/>
            <person name="Hibbett D.S."/>
        </authorList>
    </citation>
    <scope>NUCLEOTIDE SEQUENCE [LARGE SCALE GENOMIC DNA]</scope>
    <source>
        <strain evidence="12 13">FP15055 ss-10</strain>
    </source>
</reference>
<evidence type="ECO:0000256" key="2">
    <source>
        <dbReference type="ARBA" id="ARBA00022490"/>
    </source>
</evidence>
<dbReference type="Proteomes" id="UP000054007">
    <property type="component" value="Unassembled WGS sequence"/>
</dbReference>
<proteinExistence type="inferred from homology"/>
<gene>
    <name evidence="7" type="primary">PAN3</name>
    <name evidence="12" type="ORF">CYLTODRAFT_420143</name>
</gene>
<keyword evidence="8" id="KW-0863">Zinc-finger</keyword>
<comment type="subcellular location">
    <subcellularLocation>
        <location evidence="1 7">Cytoplasm</location>
    </subcellularLocation>
</comment>
<keyword evidence="3 7" id="KW-0507">mRNA processing</keyword>
<name>A0A0D7BIJ6_9AGAR</name>
<dbReference type="FunFam" id="1.10.287.3700:FF:000001">
    <property type="entry name" value="PAN2-PAN3 deadenylation complex subunit PAN3"/>
    <property type="match status" value="1"/>
</dbReference>
<keyword evidence="2 7" id="KW-0963">Cytoplasm</keyword>
<evidence type="ECO:0000256" key="4">
    <source>
        <dbReference type="ARBA" id="ARBA00022741"/>
    </source>
</evidence>
<dbReference type="Pfam" id="PF18101">
    <property type="entry name" value="Pan3_CK"/>
    <property type="match status" value="1"/>
</dbReference>
<organism evidence="12 13">
    <name type="scientific">Cylindrobasidium torrendii FP15055 ss-10</name>
    <dbReference type="NCBI Taxonomy" id="1314674"/>
    <lineage>
        <taxon>Eukaryota</taxon>
        <taxon>Fungi</taxon>
        <taxon>Dikarya</taxon>
        <taxon>Basidiomycota</taxon>
        <taxon>Agaricomycotina</taxon>
        <taxon>Agaricomycetes</taxon>
        <taxon>Agaricomycetidae</taxon>
        <taxon>Agaricales</taxon>
        <taxon>Marasmiineae</taxon>
        <taxon>Physalacriaceae</taxon>
        <taxon>Cylindrobasidium</taxon>
    </lineage>
</organism>
<comment type="subunit">
    <text evidence="7">Homodimer. Forms a heterotrimer with a catalytic subunit PAN2 to form the poly(A)-nuclease (PAN) deadenylation complex. Interacts (via PAM-2 motif) with poly(A)-binding protein PAB1 (via PABC domain), conferring substrate specificity of the enzyme complex.</text>
</comment>
<feature type="zinc finger region" description="C3H1-type" evidence="8">
    <location>
        <begin position="43"/>
        <end position="72"/>
    </location>
</feature>
<dbReference type="HAMAP" id="MF_03181">
    <property type="entry name" value="PAN3"/>
    <property type="match status" value="1"/>
</dbReference>
<evidence type="ECO:0000256" key="1">
    <source>
        <dbReference type="ARBA" id="ARBA00004496"/>
    </source>
</evidence>
<dbReference type="Pfam" id="PF25586">
    <property type="entry name" value="zf-CCCH_PAN3"/>
    <property type="match status" value="1"/>
</dbReference>
<dbReference type="InterPro" id="IPR000571">
    <property type="entry name" value="Znf_CCCH"/>
</dbReference>
<comment type="caution">
    <text evidence="7">Lacks conserved residue(s) required for the propagation of feature annotation.</text>
</comment>
<sequence>MASFFSPPPALSAIKIVKPEAAQFVQEDESRTSSASAIPTRRDSTQRQCRNVMIYGSCKYQGKGCIFQHPTPTAEEEAAAVAASDAAAAAFENVRPETPVPVTPSLSAQAVNAPVFVPKSAVTSPEKSNHASSPAPASLTPSPPLAENGYHEDDSYEYHYEDGGLEPMGDQYYDDQHYDMSYFSTPHFVREPLNYHLYTQTVPPSFVNNSNDSHYMPSSHELRQTLQMRSEVTRGGPAPGAPLGLPDELQGYHTLVPLETSPADRRKFGQWQSTVYRAVKEADGIPYALRRVENFRLISQAAFAPIEQWGKIRHPGIVAIAEAFTTRSFGDSSLVLAYTYYPGARTLYDLHFNKTQGTTAPNNSPYMLISARNSSPVPVPESTLWSYIIQLASAIRRVHEAGMSVRVVDPTKILLTGKNRVRIGSCGLMDVTMFDQYARMASAGQDPQQVLQQQQLDDLSMFGRLIIGLCVGQTNAATGGQFQKSLEAMARSYSQDVKTAALFLISKNNPHRNITHFFDIISSRLVKEMDDALHAADCLENELMGELENARLVRLLAKFGFINERPEFARDARWSETGDRYLIKLFRDYVFHQSDEYGNPVTNLGHVLTCLNKLDAGSEEKVMLIARDEQSCLVVSYREIKSCVENAFGELARATTRPGKW</sequence>
<feature type="domain" description="C3H1-type" evidence="11">
    <location>
        <begin position="43"/>
        <end position="72"/>
    </location>
</feature>
<dbReference type="GO" id="GO:0000932">
    <property type="term" value="C:P-body"/>
    <property type="evidence" value="ECO:0007669"/>
    <property type="project" value="TreeGrafter"/>
</dbReference>
<dbReference type="GO" id="GO:0031251">
    <property type="term" value="C:PAN complex"/>
    <property type="evidence" value="ECO:0007669"/>
    <property type="project" value="UniProtKB-UniRule"/>
</dbReference>
<dbReference type="SUPFAM" id="SSF56112">
    <property type="entry name" value="Protein kinase-like (PK-like)"/>
    <property type="match status" value="1"/>
</dbReference>
<dbReference type="Gene3D" id="1.10.510.10">
    <property type="entry name" value="Transferase(Phosphotransferase) domain 1"/>
    <property type="match status" value="1"/>
</dbReference>
<dbReference type="PANTHER" id="PTHR12272">
    <property type="entry name" value="DEADENYLATION COMPLEX SUBUNIT PAN3"/>
    <property type="match status" value="1"/>
</dbReference>
<evidence type="ECO:0000259" key="11">
    <source>
        <dbReference type="PROSITE" id="PS50103"/>
    </source>
</evidence>
<dbReference type="GO" id="GO:0000289">
    <property type="term" value="P:nuclear-transcribed mRNA poly(A) tail shortening"/>
    <property type="evidence" value="ECO:0007669"/>
    <property type="project" value="UniProtKB-UniRule"/>
</dbReference>
<dbReference type="InterPro" id="IPR030844">
    <property type="entry name" value="PAN3"/>
</dbReference>
<keyword evidence="6 7" id="KW-0175">Coiled coil</keyword>
<dbReference type="STRING" id="1314674.A0A0D7BIJ6"/>
<dbReference type="GO" id="GO:0006397">
    <property type="term" value="P:mRNA processing"/>
    <property type="evidence" value="ECO:0007669"/>
    <property type="project" value="UniProtKB-KW"/>
</dbReference>
<dbReference type="InterPro" id="IPR041332">
    <property type="entry name" value="Pan3_CK"/>
</dbReference>
<comment type="function">
    <text evidence="7">Regulatory subunit of the poly(A)-nuclease (PAN) deadenylation complex, one of two cytoplasmic mRNA deadenylases involved in mRNA turnover. PAN specifically shortens poly(A) tails of RNA and the activity is stimulated by poly(A)-binding protein PAB1. PAN deadenylation is followed by rapid degradation of the shortened mRNA tails by the CCR4-NOT complex. Deadenylated mRNAs are then degraded by two alternative mechanisms, namely exosome-mediated 3'-5' exonucleolytic degradation, or deadenlyation-dependent mRNA decaping and subsequent 5'-3' exonucleolytic degradation by XRN1. May also be involved in post-transcriptional maturation of mRNA poly(A) tails. PAN3 acts as a positive regulator for PAN activity, recruiting the catalytic subunit PAN2 to mRNA via its interaction with RNA and with PAB1.</text>
</comment>
<dbReference type="Gene3D" id="1.10.287.3700">
    <property type="match status" value="1"/>
</dbReference>
<protein>
    <recommendedName>
        <fullName evidence="7">PAN2-PAN3 deadenylation complex subunit PAN3</fullName>
    </recommendedName>
    <alternativeName>
        <fullName evidence="7">PAB1P-dependent poly(A)-specific ribonuclease</fullName>
    </alternativeName>
    <alternativeName>
        <fullName evidence="7">Poly(A)-nuclease deadenylation complex subunit 3</fullName>
        <shortName evidence="7">PAN deadenylation complex subunit 3</shortName>
    </alternativeName>
</protein>
<dbReference type="AlphaFoldDB" id="A0A0D7BIJ6"/>
<evidence type="ECO:0000256" key="5">
    <source>
        <dbReference type="ARBA" id="ARBA00022840"/>
    </source>
</evidence>
<comment type="similarity">
    <text evidence="7">Belongs to the protein kinase superfamily. PAN3 family.</text>
</comment>
<dbReference type="Gene3D" id="6.10.250.3160">
    <property type="match status" value="1"/>
</dbReference>
<feature type="domain" description="Protein kinase" evidence="10">
    <location>
        <begin position="262"/>
        <end position="544"/>
    </location>
</feature>
<dbReference type="InterPro" id="IPR011009">
    <property type="entry name" value="Kinase-like_dom_sf"/>
</dbReference>
<dbReference type="PANTHER" id="PTHR12272:SF11">
    <property type="entry name" value="PAN2-PAN3 DEADENYLATION COMPLEX SUBUNIT PAN3"/>
    <property type="match status" value="1"/>
</dbReference>
<feature type="compositionally biased region" description="Basic and acidic residues" evidence="9">
    <location>
        <begin position="149"/>
        <end position="162"/>
    </location>
</feature>
<dbReference type="GO" id="GO:0004672">
    <property type="term" value="F:protein kinase activity"/>
    <property type="evidence" value="ECO:0007669"/>
    <property type="project" value="InterPro"/>
</dbReference>
<dbReference type="GO" id="GO:0008270">
    <property type="term" value="F:zinc ion binding"/>
    <property type="evidence" value="ECO:0007669"/>
    <property type="project" value="UniProtKB-KW"/>
</dbReference>
<evidence type="ECO:0000256" key="9">
    <source>
        <dbReference type="SAM" id="MobiDB-lite"/>
    </source>
</evidence>
<feature type="binding site" evidence="7">
    <location>
        <begin position="411"/>
        <end position="412"/>
    </location>
    <ligand>
        <name>ATP</name>
        <dbReference type="ChEBI" id="CHEBI:30616"/>
    </ligand>
</feature>
<evidence type="ECO:0000256" key="8">
    <source>
        <dbReference type="PROSITE-ProRule" id="PRU00723"/>
    </source>
</evidence>
<dbReference type="InterPro" id="IPR000719">
    <property type="entry name" value="Prot_kinase_dom"/>
</dbReference>
<keyword evidence="5 7" id="KW-0067">ATP-binding</keyword>
<evidence type="ECO:0000256" key="7">
    <source>
        <dbReference type="HAMAP-Rule" id="MF_03181"/>
    </source>
</evidence>
<feature type="compositionally biased region" description="Low complexity" evidence="9">
    <location>
        <begin position="131"/>
        <end position="140"/>
    </location>
</feature>
<dbReference type="GO" id="GO:0005524">
    <property type="term" value="F:ATP binding"/>
    <property type="evidence" value="ECO:0007669"/>
    <property type="project" value="UniProtKB-UniRule"/>
</dbReference>
<evidence type="ECO:0000256" key="6">
    <source>
        <dbReference type="ARBA" id="ARBA00023054"/>
    </source>
</evidence>
<comment type="domain">
    <text evidence="7">The pseudokinase domain, the coiled-coil (CC), and C-terminal knob domain (CK) form a structural unit (PKC) that forms an extensive high-affinity interaction surface for PAN2.</text>
</comment>
<keyword evidence="4 7" id="KW-0547">Nucleotide-binding</keyword>
<dbReference type="OrthoDB" id="204958at2759"/>
<evidence type="ECO:0000256" key="3">
    <source>
        <dbReference type="ARBA" id="ARBA00022664"/>
    </source>
</evidence>
<keyword evidence="13" id="KW-1185">Reference proteome</keyword>
<evidence type="ECO:0000313" key="13">
    <source>
        <dbReference type="Proteomes" id="UP000054007"/>
    </source>
</evidence>
<keyword evidence="8" id="KW-0862">Zinc</keyword>